<dbReference type="InterPro" id="IPR041373">
    <property type="entry name" value="RT_RNaseH"/>
</dbReference>
<dbReference type="GO" id="GO:0003964">
    <property type="term" value="F:RNA-directed DNA polymerase activity"/>
    <property type="evidence" value="ECO:0007669"/>
    <property type="project" value="UniProtKB-KW"/>
</dbReference>
<name>A0A9N9I7B8_9GLOM</name>
<dbReference type="AlphaFoldDB" id="A0A9N9I7B8"/>
<comment type="caution">
    <text evidence="8">The sequence shown here is derived from an EMBL/GenBank/DDBJ whole genome shotgun (WGS) entry which is preliminary data.</text>
</comment>
<evidence type="ECO:0000256" key="3">
    <source>
        <dbReference type="ARBA" id="ARBA00022722"/>
    </source>
</evidence>
<accession>A0A9N9I7B8</accession>
<keyword evidence="3" id="KW-0540">Nuclease</keyword>
<dbReference type="InterPro" id="IPR043502">
    <property type="entry name" value="DNA/RNA_pol_sf"/>
</dbReference>
<evidence type="ECO:0000313" key="8">
    <source>
        <dbReference type="EMBL" id="CAG8723567.1"/>
    </source>
</evidence>
<sequence>MHIDASGTKLGTVLAQKDDIGKDITEPECLAVLWVVEYFCHYFGLDLFVVVTDHAALKCLQTVALIGHRALW</sequence>
<dbReference type="GO" id="GO:0004519">
    <property type="term" value="F:endonuclease activity"/>
    <property type="evidence" value="ECO:0007669"/>
    <property type="project" value="UniProtKB-KW"/>
</dbReference>
<dbReference type="EMBL" id="CAJVPY010011006">
    <property type="protein sequence ID" value="CAG8723567.1"/>
    <property type="molecule type" value="Genomic_DNA"/>
</dbReference>
<evidence type="ECO:0000256" key="5">
    <source>
        <dbReference type="ARBA" id="ARBA00022801"/>
    </source>
</evidence>
<reference evidence="8" key="1">
    <citation type="submission" date="2021-06" db="EMBL/GenBank/DDBJ databases">
        <authorList>
            <person name="Kallberg Y."/>
            <person name="Tangrot J."/>
            <person name="Rosling A."/>
        </authorList>
    </citation>
    <scope>NUCLEOTIDE SEQUENCE</scope>
    <source>
        <strain evidence="8">MA453B</strain>
    </source>
</reference>
<keyword evidence="5" id="KW-0378">Hydrolase</keyword>
<keyword evidence="4" id="KW-0255">Endonuclease</keyword>
<keyword evidence="2" id="KW-0548">Nucleotidyltransferase</keyword>
<dbReference type="Pfam" id="PF17917">
    <property type="entry name" value="RT_RNaseH"/>
    <property type="match status" value="1"/>
</dbReference>
<keyword evidence="1" id="KW-0808">Transferase</keyword>
<evidence type="ECO:0000256" key="6">
    <source>
        <dbReference type="ARBA" id="ARBA00022918"/>
    </source>
</evidence>
<feature type="non-terminal residue" evidence="8">
    <location>
        <position position="1"/>
    </location>
</feature>
<protein>
    <submittedName>
        <fullName evidence="8">11258_t:CDS:1</fullName>
    </submittedName>
</protein>
<evidence type="ECO:0000313" key="9">
    <source>
        <dbReference type="Proteomes" id="UP000789405"/>
    </source>
</evidence>
<evidence type="ECO:0000256" key="4">
    <source>
        <dbReference type="ARBA" id="ARBA00022759"/>
    </source>
</evidence>
<keyword evidence="6" id="KW-0695">RNA-directed DNA polymerase</keyword>
<evidence type="ECO:0000256" key="2">
    <source>
        <dbReference type="ARBA" id="ARBA00022695"/>
    </source>
</evidence>
<keyword evidence="9" id="KW-1185">Reference proteome</keyword>
<feature type="domain" description="Reverse transcriptase RNase H-like" evidence="7">
    <location>
        <begin position="24"/>
        <end position="62"/>
    </location>
</feature>
<evidence type="ECO:0000259" key="7">
    <source>
        <dbReference type="Pfam" id="PF17917"/>
    </source>
</evidence>
<dbReference type="GO" id="GO:0016787">
    <property type="term" value="F:hydrolase activity"/>
    <property type="evidence" value="ECO:0007669"/>
    <property type="project" value="UniProtKB-KW"/>
</dbReference>
<proteinExistence type="predicted"/>
<dbReference type="SUPFAM" id="SSF56672">
    <property type="entry name" value="DNA/RNA polymerases"/>
    <property type="match status" value="1"/>
</dbReference>
<evidence type="ECO:0000256" key="1">
    <source>
        <dbReference type="ARBA" id="ARBA00022679"/>
    </source>
</evidence>
<gene>
    <name evidence="8" type="ORF">DERYTH_LOCUS14511</name>
</gene>
<organism evidence="8 9">
    <name type="scientific">Dentiscutata erythropus</name>
    <dbReference type="NCBI Taxonomy" id="1348616"/>
    <lineage>
        <taxon>Eukaryota</taxon>
        <taxon>Fungi</taxon>
        <taxon>Fungi incertae sedis</taxon>
        <taxon>Mucoromycota</taxon>
        <taxon>Glomeromycotina</taxon>
        <taxon>Glomeromycetes</taxon>
        <taxon>Diversisporales</taxon>
        <taxon>Gigasporaceae</taxon>
        <taxon>Dentiscutata</taxon>
    </lineage>
</organism>
<dbReference type="Proteomes" id="UP000789405">
    <property type="component" value="Unassembled WGS sequence"/>
</dbReference>